<keyword evidence="2" id="KW-1185">Reference proteome</keyword>
<accession>A0A4R5BUC2</accession>
<dbReference type="AlphaFoldDB" id="A0A4R5BUC2"/>
<proteinExistence type="predicted"/>
<dbReference type="Pfam" id="PF19375">
    <property type="entry name" value="DurN"/>
    <property type="match status" value="1"/>
</dbReference>
<sequence length="119" mass="13226">MKSAKEPTIYPGVEIIRRIQHLMALCSLLPPDGKLREVLELALSLNEETLLPHVEPLADLHPHAVKTWLECLWIHDGLGPEGKELLAWQNTSDNMAAAMRELRNVETQTGITLAAEATT</sequence>
<dbReference type="EMBL" id="SMKU01000059">
    <property type="protein sequence ID" value="TDD89276.1"/>
    <property type="molecule type" value="Genomic_DNA"/>
</dbReference>
<gene>
    <name evidence="1" type="ORF">E1298_14365</name>
</gene>
<name>A0A4R5BUC2_9ACTN</name>
<comment type="caution">
    <text evidence="1">The sequence shown here is derived from an EMBL/GenBank/DDBJ whole genome shotgun (WGS) entry which is preliminary data.</text>
</comment>
<dbReference type="OrthoDB" id="3436427at2"/>
<reference evidence="1 2" key="1">
    <citation type="submission" date="2019-03" db="EMBL/GenBank/DDBJ databases">
        <title>Draft genome sequences of novel Actinobacteria.</title>
        <authorList>
            <person name="Sahin N."/>
            <person name="Ay H."/>
            <person name="Saygin H."/>
        </authorList>
    </citation>
    <scope>NUCLEOTIDE SEQUENCE [LARGE SCALE GENOMIC DNA]</scope>
    <source>
        <strain evidence="1 2">H3C3</strain>
    </source>
</reference>
<protein>
    <submittedName>
        <fullName evidence="1">Uncharacterized protein</fullName>
    </submittedName>
</protein>
<dbReference type="RefSeq" id="WP_131893277.1">
    <property type="nucleotide sequence ID" value="NZ_SMKU01000059.1"/>
</dbReference>
<dbReference type="Proteomes" id="UP000294513">
    <property type="component" value="Unassembled WGS sequence"/>
</dbReference>
<organism evidence="1 2">
    <name type="scientific">Actinomadura rubrisoli</name>
    <dbReference type="NCBI Taxonomy" id="2530368"/>
    <lineage>
        <taxon>Bacteria</taxon>
        <taxon>Bacillati</taxon>
        <taxon>Actinomycetota</taxon>
        <taxon>Actinomycetes</taxon>
        <taxon>Streptosporangiales</taxon>
        <taxon>Thermomonosporaceae</taxon>
        <taxon>Actinomadura</taxon>
    </lineage>
</organism>
<evidence type="ECO:0000313" key="2">
    <source>
        <dbReference type="Proteomes" id="UP000294513"/>
    </source>
</evidence>
<evidence type="ECO:0000313" key="1">
    <source>
        <dbReference type="EMBL" id="TDD89276.1"/>
    </source>
</evidence>
<dbReference type="InterPro" id="IPR045994">
    <property type="entry name" value="DurN"/>
</dbReference>